<reference evidence="2 3" key="1">
    <citation type="submission" date="2007-04" db="EMBL/GenBank/DDBJ databases">
        <authorList>
            <person name="Fulton L."/>
            <person name="Clifton S."/>
            <person name="Fulton B."/>
            <person name="Xu J."/>
            <person name="Minx P."/>
            <person name="Pepin K.H."/>
            <person name="Johnson M."/>
            <person name="Thiruvilangam P."/>
            <person name="Bhonagiri V."/>
            <person name="Nash W.E."/>
            <person name="Mardis E.R."/>
            <person name="Wilson R.K."/>
        </authorList>
    </citation>
    <scope>NUCLEOTIDE SEQUENCE [LARGE SCALE GENOMIC DNA]</scope>
    <source>
        <strain evidence="2 3">ATCC 29799</strain>
    </source>
</reference>
<accession>A6NTB6</accession>
<evidence type="ECO:0000256" key="1">
    <source>
        <dbReference type="SAM" id="MobiDB-lite"/>
    </source>
</evidence>
<feature type="region of interest" description="Disordered" evidence="1">
    <location>
        <begin position="1"/>
        <end position="21"/>
    </location>
</feature>
<comment type="caution">
    <text evidence="2">The sequence shown here is derived from an EMBL/GenBank/DDBJ whole genome shotgun (WGS) entry which is preliminary data.</text>
</comment>
<dbReference type="AlphaFoldDB" id="A6NTB6"/>
<evidence type="ECO:0000313" key="3">
    <source>
        <dbReference type="Proteomes" id="UP000003639"/>
    </source>
</evidence>
<gene>
    <name evidence="2" type="ORF">BACCAP_01445</name>
</gene>
<sequence length="36" mass="4010">MALPVPRSFKNTVRQGSLSNGPVSFFHLFCPDQSFP</sequence>
<protein>
    <submittedName>
        <fullName evidence="2">Uncharacterized protein</fullName>
    </submittedName>
</protein>
<dbReference type="EMBL" id="AAXG02000010">
    <property type="protein sequence ID" value="EDN00679.1"/>
    <property type="molecule type" value="Genomic_DNA"/>
</dbReference>
<dbReference type="Proteomes" id="UP000003639">
    <property type="component" value="Unassembled WGS sequence"/>
</dbReference>
<keyword evidence="3" id="KW-1185">Reference proteome</keyword>
<proteinExistence type="predicted"/>
<organism evidence="2 3">
    <name type="scientific">Pseudoflavonifractor capillosus ATCC 29799</name>
    <dbReference type="NCBI Taxonomy" id="411467"/>
    <lineage>
        <taxon>Bacteria</taxon>
        <taxon>Bacillati</taxon>
        <taxon>Bacillota</taxon>
        <taxon>Clostridia</taxon>
        <taxon>Eubacteriales</taxon>
        <taxon>Oscillospiraceae</taxon>
        <taxon>Pseudoflavonifractor</taxon>
    </lineage>
</organism>
<reference evidence="2 3" key="2">
    <citation type="submission" date="2007-06" db="EMBL/GenBank/DDBJ databases">
        <title>Draft genome sequence of Pseudoflavonifractor capillosus ATCC 29799.</title>
        <authorList>
            <person name="Sudarsanam P."/>
            <person name="Ley R."/>
            <person name="Guruge J."/>
            <person name="Turnbaugh P.J."/>
            <person name="Mahowald M."/>
            <person name="Liep D."/>
            <person name="Gordon J."/>
        </authorList>
    </citation>
    <scope>NUCLEOTIDE SEQUENCE [LARGE SCALE GENOMIC DNA]</scope>
    <source>
        <strain evidence="2 3">ATCC 29799</strain>
    </source>
</reference>
<evidence type="ECO:0000313" key="2">
    <source>
        <dbReference type="EMBL" id="EDN00679.1"/>
    </source>
</evidence>
<name>A6NTB6_9FIRM</name>
<feature type="compositionally biased region" description="Polar residues" evidence="1">
    <location>
        <begin position="9"/>
        <end position="21"/>
    </location>
</feature>